<dbReference type="Proteomes" id="UP000187012">
    <property type="component" value="Unassembled WGS sequence"/>
</dbReference>
<accession>A0A1N7S7Y9</accession>
<keyword evidence="2" id="KW-1185">Reference proteome</keyword>
<organism evidence="1 2">
    <name type="scientific">Paraburkholderia ribeironis</name>
    <dbReference type="NCBI Taxonomy" id="1247936"/>
    <lineage>
        <taxon>Bacteria</taxon>
        <taxon>Pseudomonadati</taxon>
        <taxon>Pseudomonadota</taxon>
        <taxon>Betaproteobacteria</taxon>
        <taxon>Burkholderiales</taxon>
        <taxon>Burkholderiaceae</taxon>
        <taxon>Paraburkholderia</taxon>
    </lineage>
</organism>
<dbReference type="STRING" id="1247936.BN2475_420113"/>
<dbReference type="EMBL" id="CYGX02000042">
    <property type="protein sequence ID" value="SIT43443.1"/>
    <property type="molecule type" value="Genomic_DNA"/>
</dbReference>
<sequence length="138" mass="15744">MTDGLHSAQCGARHPRHCSEALGDRLHHFTGRTRERDREIGAFVLLIGGDRNAFDIPRDWHEYLPNGGNPHFVKIRANVETLAVGRRHLRVGCHSFYSPNFSIAFSCCSPVRVAPPRLATRELRRRPFRGYGAYHQSR</sequence>
<protein>
    <submittedName>
        <fullName evidence="1">Uncharacterized protein</fullName>
    </submittedName>
</protein>
<proteinExistence type="predicted"/>
<evidence type="ECO:0000313" key="1">
    <source>
        <dbReference type="EMBL" id="SIT43443.1"/>
    </source>
</evidence>
<gene>
    <name evidence="1" type="ORF">BN2475_420113</name>
</gene>
<reference evidence="1 2" key="1">
    <citation type="submission" date="2016-12" db="EMBL/GenBank/DDBJ databases">
        <authorList>
            <person name="Song W.-J."/>
            <person name="Kurnit D.M."/>
        </authorList>
    </citation>
    <scope>NUCLEOTIDE SEQUENCE [LARGE SCALE GENOMIC DNA]</scope>
    <source>
        <strain evidence="1 2">STM7296</strain>
    </source>
</reference>
<evidence type="ECO:0000313" key="2">
    <source>
        <dbReference type="Proteomes" id="UP000187012"/>
    </source>
</evidence>
<name>A0A1N7S7Y9_9BURK</name>
<dbReference type="AlphaFoldDB" id="A0A1N7S7Y9"/>